<feature type="coiled-coil region" evidence="1">
    <location>
        <begin position="23"/>
        <end position="423"/>
    </location>
</feature>
<dbReference type="Proteomes" id="UP001162131">
    <property type="component" value="Unassembled WGS sequence"/>
</dbReference>
<reference evidence="2" key="1">
    <citation type="submission" date="2021-09" db="EMBL/GenBank/DDBJ databases">
        <authorList>
            <consortium name="AG Swart"/>
            <person name="Singh M."/>
            <person name="Singh A."/>
            <person name="Seah K."/>
            <person name="Emmerich C."/>
        </authorList>
    </citation>
    <scope>NUCLEOTIDE SEQUENCE</scope>
    <source>
        <strain evidence="2">ATCC30299</strain>
    </source>
</reference>
<organism evidence="2 3">
    <name type="scientific">Blepharisma stoltei</name>
    <dbReference type="NCBI Taxonomy" id="1481888"/>
    <lineage>
        <taxon>Eukaryota</taxon>
        <taxon>Sar</taxon>
        <taxon>Alveolata</taxon>
        <taxon>Ciliophora</taxon>
        <taxon>Postciliodesmatophora</taxon>
        <taxon>Heterotrichea</taxon>
        <taxon>Heterotrichida</taxon>
        <taxon>Blepharismidae</taxon>
        <taxon>Blepharisma</taxon>
    </lineage>
</organism>
<sequence length="639" mass="76202">MSVDNFDNFLIESRSSDGKESLLRKCKDTIEVLESELDQERAGRQDLERQNRELLRNIEVFKGEVDDLEAVNNALKFENQEHQDTIGFLQTKIFKLTDELEKTKASLEKEKKASKDLTSDNLKLQELNDELKEEITRQHTIIEEWNEAVIAVDTKLKTISEENRSLKLSIDSYISANEDLQNRNENLNRNLIESHQENESLKHQLSDSKTEREDLIEKLRRAIFSNQEQASFLDKSSQIASQKLQDVKEKLENERKRGKETENERDELYAKAQALEERFETMKIQYEERLLDQKEVQSKLELEVNNLKLLMDSLQSKYIADDTKKEHRIEALDAELNEIRQELENLIQVHKELQAQYQDLNSQYQRAKEFLNNKQEEILSKNQEIYKMEEKSRLSEENYMKDKKNLQDQLESIRKQYSQEMINREKEYYDKIEEISKEYRHEVEKQTATAEFEIEKIKTEVQKSKEHFNQMLNYKEEEIDALNDDRQKLQSMITEMESKIFELSTSLDQTVTESKRMSSELSRLKENGIEASIRFDQETAKLKDEVAILNDRLREESEYYKQIIERRETEIIQIKDRFEDRLKKRVMIFQEKTSTWKEKIRQEIDFLHKYMIDLSSPSQKDKTFGLLERLEKIVSSMIN</sequence>
<accession>A0AAU9IAK1</accession>
<dbReference type="AlphaFoldDB" id="A0AAU9IAK1"/>
<evidence type="ECO:0000313" key="3">
    <source>
        <dbReference type="Proteomes" id="UP001162131"/>
    </source>
</evidence>
<keyword evidence="3" id="KW-1185">Reference proteome</keyword>
<feature type="coiled-coil region" evidence="1">
    <location>
        <begin position="465"/>
        <end position="527"/>
    </location>
</feature>
<keyword evidence="1" id="KW-0175">Coiled coil</keyword>
<evidence type="ECO:0000313" key="2">
    <source>
        <dbReference type="EMBL" id="CAG9310357.1"/>
    </source>
</evidence>
<comment type="caution">
    <text evidence="2">The sequence shown here is derived from an EMBL/GenBank/DDBJ whole genome shotgun (WGS) entry which is preliminary data.</text>
</comment>
<name>A0AAU9IAK1_9CILI</name>
<gene>
    <name evidence="2" type="ORF">BSTOLATCC_MIC1208</name>
</gene>
<evidence type="ECO:0000256" key="1">
    <source>
        <dbReference type="SAM" id="Coils"/>
    </source>
</evidence>
<proteinExistence type="predicted"/>
<dbReference type="EMBL" id="CAJZBQ010000002">
    <property type="protein sequence ID" value="CAG9310357.1"/>
    <property type="molecule type" value="Genomic_DNA"/>
</dbReference>
<protein>
    <submittedName>
        <fullName evidence="2">Uncharacterized protein</fullName>
    </submittedName>
</protein>